<keyword evidence="2" id="KW-0472">Membrane</keyword>
<name>A0ABT8FZI0_9MICO</name>
<evidence type="ECO:0000259" key="3">
    <source>
        <dbReference type="Pfam" id="PF13828"/>
    </source>
</evidence>
<reference evidence="4" key="1">
    <citation type="submission" date="2023-06" db="EMBL/GenBank/DDBJ databases">
        <title>SYSU T00b26.</title>
        <authorList>
            <person name="Gao L."/>
            <person name="Fang B.-Z."/>
            <person name="Li W.-J."/>
        </authorList>
    </citation>
    <scope>NUCLEOTIDE SEQUENCE</scope>
    <source>
        <strain evidence="4">SYSU T00b26</strain>
    </source>
</reference>
<organism evidence="4 5">
    <name type="scientific">Demequina zhanjiangensis</name>
    <dbReference type="NCBI Taxonomy" id="3051659"/>
    <lineage>
        <taxon>Bacteria</taxon>
        <taxon>Bacillati</taxon>
        <taxon>Actinomycetota</taxon>
        <taxon>Actinomycetes</taxon>
        <taxon>Micrococcales</taxon>
        <taxon>Demequinaceae</taxon>
        <taxon>Demequina</taxon>
    </lineage>
</organism>
<feature type="domain" description="DUF4190" evidence="3">
    <location>
        <begin position="77"/>
        <end position="131"/>
    </location>
</feature>
<evidence type="ECO:0000313" key="4">
    <source>
        <dbReference type="EMBL" id="MDN4472300.1"/>
    </source>
</evidence>
<comment type="caution">
    <text evidence="4">The sequence shown here is derived from an EMBL/GenBank/DDBJ whole genome shotgun (WGS) entry which is preliminary data.</text>
</comment>
<keyword evidence="2" id="KW-0812">Transmembrane</keyword>
<evidence type="ECO:0000256" key="2">
    <source>
        <dbReference type="SAM" id="Phobius"/>
    </source>
</evidence>
<feature type="region of interest" description="Disordered" evidence="1">
    <location>
        <begin position="1"/>
        <end position="45"/>
    </location>
</feature>
<dbReference type="Proteomes" id="UP001172738">
    <property type="component" value="Unassembled WGS sequence"/>
</dbReference>
<dbReference type="RefSeq" id="WP_301126741.1">
    <property type="nucleotide sequence ID" value="NZ_JAUHPV010000002.1"/>
</dbReference>
<sequence>MADEQRPQSQDPWVAPPLGSDGAGSGTYQDPFAQQSAGQVPQPGVAPYGQPYAAPGYSQPWGTSGLQYAPRSDKNWLGITSLILSIVGVSLGGVIFGHLGLGAVKRGEASNRGIALAGTIIGWVGLALGVIAVVLAISFSLVAASTYEDDWTVEASSEATTEGWWDEPTPESTDDWDADLAQPGDGVFGLEEANTYFLVYVNGALESEQCLAPSSTAGFDLDVVDCSGTHVGEVFLTAPLSELIVGDDVYGDATWTEMYDACTGAFDASAGGTGVDAMVDWWVFAASDDEELSGEDTFLCVASVDFSDMTGSVFDGTGGQSL</sequence>
<feature type="transmembrane region" description="Helical" evidence="2">
    <location>
        <begin position="113"/>
        <end position="139"/>
    </location>
</feature>
<evidence type="ECO:0000256" key="1">
    <source>
        <dbReference type="SAM" id="MobiDB-lite"/>
    </source>
</evidence>
<dbReference type="InterPro" id="IPR025241">
    <property type="entry name" value="DUF4190"/>
</dbReference>
<dbReference type="Pfam" id="PF13828">
    <property type="entry name" value="DUF4190"/>
    <property type="match status" value="1"/>
</dbReference>
<protein>
    <submittedName>
        <fullName evidence="4">DUF4190 domain-containing protein</fullName>
    </submittedName>
</protein>
<keyword evidence="5" id="KW-1185">Reference proteome</keyword>
<gene>
    <name evidence="4" type="ORF">QQX04_04765</name>
</gene>
<dbReference type="EMBL" id="JAUHPV010000002">
    <property type="protein sequence ID" value="MDN4472300.1"/>
    <property type="molecule type" value="Genomic_DNA"/>
</dbReference>
<accession>A0ABT8FZI0</accession>
<evidence type="ECO:0000313" key="5">
    <source>
        <dbReference type="Proteomes" id="UP001172738"/>
    </source>
</evidence>
<feature type="compositionally biased region" description="Polar residues" evidence="1">
    <location>
        <begin position="26"/>
        <end position="39"/>
    </location>
</feature>
<proteinExistence type="predicted"/>
<keyword evidence="2" id="KW-1133">Transmembrane helix</keyword>
<feature type="transmembrane region" description="Helical" evidence="2">
    <location>
        <begin position="76"/>
        <end position="101"/>
    </location>
</feature>